<proteinExistence type="predicted"/>
<comment type="caution">
    <text evidence="2">The sequence shown here is derived from an EMBL/GenBank/DDBJ whole genome shotgun (WGS) entry which is preliminary data.</text>
</comment>
<feature type="compositionally biased region" description="Polar residues" evidence="1">
    <location>
        <begin position="1"/>
        <end position="16"/>
    </location>
</feature>
<evidence type="ECO:0000313" key="3">
    <source>
        <dbReference type="Proteomes" id="UP000499080"/>
    </source>
</evidence>
<dbReference type="Proteomes" id="UP000499080">
    <property type="component" value="Unassembled WGS sequence"/>
</dbReference>
<keyword evidence="3" id="KW-1185">Reference proteome</keyword>
<protein>
    <submittedName>
        <fullName evidence="2">Uncharacterized protein</fullName>
    </submittedName>
</protein>
<reference evidence="2 3" key="1">
    <citation type="journal article" date="2019" name="Sci. Rep.">
        <title>Orb-weaving spider Araneus ventricosus genome elucidates the spidroin gene catalogue.</title>
        <authorList>
            <person name="Kono N."/>
            <person name="Nakamura H."/>
            <person name="Ohtoshi R."/>
            <person name="Moran D.A.P."/>
            <person name="Shinohara A."/>
            <person name="Yoshida Y."/>
            <person name="Fujiwara M."/>
            <person name="Mori M."/>
            <person name="Tomita M."/>
            <person name="Arakawa K."/>
        </authorList>
    </citation>
    <scope>NUCLEOTIDE SEQUENCE [LARGE SCALE GENOMIC DNA]</scope>
</reference>
<dbReference type="AlphaFoldDB" id="A0A4Y2UBE2"/>
<evidence type="ECO:0000256" key="1">
    <source>
        <dbReference type="SAM" id="MobiDB-lite"/>
    </source>
</evidence>
<accession>A0A4Y2UBE2</accession>
<name>A0A4Y2UBE2_ARAVE</name>
<gene>
    <name evidence="2" type="ORF">AVEN_181379_1</name>
</gene>
<evidence type="ECO:0000313" key="2">
    <source>
        <dbReference type="EMBL" id="GBO08966.1"/>
    </source>
</evidence>
<organism evidence="2 3">
    <name type="scientific">Araneus ventricosus</name>
    <name type="common">Orbweaver spider</name>
    <name type="synonym">Epeira ventricosa</name>
    <dbReference type="NCBI Taxonomy" id="182803"/>
    <lineage>
        <taxon>Eukaryota</taxon>
        <taxon>Metazoa</taxon>
        <taxon>Ecdysozoa</taxon>
        <taxon>Arthropoda</taxon>
        <taxon>Chelicerata</taxon>
        <taxon>Arachnida</taxon>
        <taxon>Araneae</taxon>
        <taxon>Araneomorphae</taxon>
        <taxon>Entelegynae</taxon>
        <taxon>Araneoidea</taxon>
        <taxon>Araneidae</taxon>
        <taxon>Araneus</taxon>
    </lineage>
</organism>
<sequence>MSSEPKISPQNRKPPTSRNPPPDIPDAITDLIGKIRTDGFVDGVDQLLRDNLENSDLCSSISLLRIENYNLKEATVNNDPAIIKAKMLFLERENIRIRAQLEEEHAIVETQVRENIIRVERLIGELVPTISCEIRGNLVDEVNENSK</sequence>
<feature type="region of interest" description="Disordered" evidence="1">
    <location>
        <begin position="1"/>
        <end position="24"/>
    </location>
</feature>
<dbReference type="EMBL" id="BGPR01034538">
    <property type="protein sequence ID" value="GBO08966.1"/>
    <property type="molecule type" value="Genomic_DNA"/>
</dbReference>